<dbReference type="PROSITE" id="PS51257">
    <property type="entry name" value="PROKAR_LIPOPROTEIN"/>
    <property type="match status" value="1"/>
</dbReference>
<dbReference type="RefSeq" id="WP_202244761.1">
    <property type="nucleotide sequence ID" value="NZ_JAESIY010000006.1"/>
</dbReference>
<evidence type="ECO:0000256" key="1">
    <source>
        <dbReference type="ARBA" id="ARBA00000971"/>
    </source>
</evidence>
<dbReference type="PROSITE" id="PS50059">
    <property type="entry name" value="FKBP_PPIASE"/>
    <property type="match status" value="1"/>
</dbReference>
<evidence type="ECO:0000256" key="5">
    <source>
        <dbReference type="PROSITE-ProRule" id="PRU00277"/>
    </source>
</evidence>
<evidence type="ECO:0000313" key="9">
    <source>
        <dbReference type="Proteomes" id="UP000659388"/>
    </source>
</evidence>
<sequence>MINKVNLMLALLMAVVLQSCGQKEKQTASGLTYTVLEKGDGEVIKDSLFLVLNMSYKDDNDSTWMTTAEKEIPAIVPKNDSIWSSSQGSIEEILNELSVGDSVSFQISIADFFANSVKSPVPPTVNKEGTLTFNIGVEKAMTQEEFMAWRQEMMQKQQAKMAEEADAQLETDVKIIEEYLAENNIEAEKTESGLYYVIKEEGSGDKPEVGETVSVNYAGHVLNGPYFDTSIESVAKEQGIYNEDRPNGYGPLEFPLGKGRVIKGWDEGVALLNEGGKATLYIPSGLAYGPRQRSEEITANAILVFDVELVDIKSADDK</sequence>
<dbReference type="Proteomes" id="UP000659388">
    <property type="component" value="Unassembled WGS sequence"/>
</dbReference>
<comment type="catalytic activity">
    <reaction evidence="1 5 6">
        <text>[protein]-peptidylproline (omega=180) = [protein]-peptidylproline (omega=0)</text>
        <dbReference type="Rhea" id="RHEA:16237"/>
        <dbReference type="Rhea" id="RHEA-COMP:10747"/>
        <dbReference type="Rhea" id="RHEA-COMP:10748"/>
        <dbReference type="ChEBI" id="CHEBI:83833"/>
        <dbReference type="ChEBI" id="CHEBI:83834"/>
        <dbReference type="EC" id="5.2.1.8"/>
    </reaction>
</comment>
<dbReference type="AlphaFoldDB" id="A0A937K113"/>
<dbReference type="Gene3D" id="3.10.50.40">
    <property type="match status" value="1"/>
</dbReference>
<reference evidence="8" key="1">
    <citation type="submission" date="2021-01" db="EMBL/GenBank/DDBJ databases">
        <title>Fulvivirga kasyanovii gen. nov., sp nov., a novel member of the phylum Bacteroidetes isolated from seawater in a mussel farm.</title>
        <authorList>
            <person name="Zhao L.-H."/>
            <person name="Wang Z.-J."/>
        </authorList>
    </citation>
    <scope>NUCLEOTIDE SEQUENCE</scope>
    <source>
        <strain evidence="8">2943</strain>
    </source>
</reference>
<gene>
    <name evidence="8" type="ORF">JL102_12540</name>
</gene>
<dbReference type="EC" id="5.2.1.8" evidence="6"/>
<evidence type="ECO:0000313" key="8">
    <source>
        <dbReference type="EMBL" id="MBL3656966.1"/>
    </source>
</evidence>
<dbReference type="Pfam" id="PF00254">
    <property type="entry name" value="FKBP_C"/>
    <property type="match status" value="1"/>
</dbReference>
<evidence type="ECO:0000259" key="7">
    <source>
        <dbReference type="PROSITE" id="PS50059"/>
    </source>
</evidence>
<dbReference type="PANTHER" id="PTHR43811:SF57">
    <property type="entry name" value="FKBP-TYPE PEPTIDYL-PROLYL CIS-TRANS ISOMERASE FKPA-RELATED"/>
    <property type="match status" value="1"/>
</dbReference>
<accession>A0A937K113</accession>
<evidence type="ECO:0000256" key="2">
    <source>
        <dbReference type="ARBA" id="ARBA00006577"/>
    </source>
</evidence>
<evidence type="ECO:0000256" key="4">
    <source>
        <dbReference type="ARBA" id="ARBA00023235"/>
    </source>
</evidence>
<keyword evidence="4 5" id="KW-0413">Isomerase</keyword>
<comment type="similarity">
    <text evidence="2 6">Belongs to the FKBP-type PPIase family.</text>
</comment>
<feature type="domain" description="PPIase FKBP-type" evidence="7">
    <location>
        <begin position="210"/>
        <end position="313"/>
    </location>
</feature>
<dbReference type="SUPFAM" id="SSF54534">
    <property type="entry name" value="FKBP-like"/>
    <property type="match status" value="2"/>
</dbReference>
<proteinExistence type="inferred from homology"/>
<evidence type="ECO:0000256" key="3">
    <source>
        <dbReference type="ARBA" id="ARBA00023110"/>
    </source>
</evidence>
<dbReference type="InterPro" id="IPR001179">
    <property type="entry name" value="PPIase_FKBP_dom"/>
</dbReference>
<keyword evidence="3 5" id="KW-0697">Rotamase</keyword>
<organism evidence="8 9">
    <name type="scientific">Fulvivirga sediminis</name>
    <dbReference type="NCBI Taxonomy" id="2803949"/>
    <lineage>
        <taxon>Bacteria</taxon>
        <taxon>Pseudomonadati</taxon>
        <taxon>Bacteroidota</taxon>
        <taxon>Cytophagia</taxon>
        <taxon>Cytophagales</taxon>
        <taxon>Fulvivirgaceae</taxon>
        <taxon>Fulvivirga</taxon>
    </lineage>
</organism>
<comment type="caution">
    <text evidence="8">The sequence shown here is derived from an EMBL/GenBank/DDBJ whole genome shotgun (WGS) entry which is preliminary data.</text>
</comment>
<dbReference type="EMBL" id="JAESIY010000006">
    <property type="protein sequence ID" value="MBL3656966.1"/>
    <property type="molecule type" value="Genomic_DNA"/>
</dbReference>
<name>A0A937K113_9BACT</name>
<dbReference type="GO" id="GO:0003755">
    <property type="term" value="F:peptidyl-prolyl cis-trans isomerase activity"/>
    <property type="evidence" value="ECO:0007669"/>
    <property type="project" value="UniProtKB-UniRule"/>
</dbReference>
<evidence type="ECO:0000256" key="6">
    <source>
        <dbReference type="RuleBase" id="RU003915"/>
    </source>
</evidence>
<dbReference type="InterPro" id="IPR046357">
    <property type="entry name" value="PPIase_dom_sf"/>
</dbReference>
<dbReference type="PANTHER" id="PTHR43811">
    <property type="entry name" value="FKBP-TYPE PEPTIDYL-PROLYL CIS-TRANS ISOMERASE FKPA"/>
    <property type="match status" value="1"/>
</dbReference>
<protein>
    <recommendedName>
        <fullName evidence="6">Peptidyl-prolyl cis-trans isomerase</fullName>
        <ecNumber evidence="6">5.2.1.8</ecNumber>
    </recommendedName>
</protein>
<keyword evidence="9" id="KW-1185">Reference proteome</keyword>